<dbReference type="EC" id="2.3.1.266" evidence="6"/>
<evidence type="ECO:0000256" key="4">
    <source>
        <dbReference type="ARBA" id="ARBA00023315"/>
    </source>
</evidence>
<dbReference type="InterPro" id="IPR050680">
    <property type="entry name" value="YpeA/RimI_acetyltransf"/>
</dbReference>
<feature type="domain" description="N-acetyltransferase" evidence="5">
    <location>
        <begin position="14"/>
        <end position="164"/>
    </location>
</feature>
<accession>A0ABU0SB00</accession>
<comment type="caution">
    <text evidence="6">The sequence shown here is derived from an EMBL/GenBank/DDBJ whole genome shotgun (WGS) entry which is preliminary data.</text>
</comment>
<dbReference type="Proteomes" id="UP001237780">
    <property type="component" value="Unassembled WGS sequence"/>
</dbReference>
<dbReference type="GO" id="GO:0008999">
    <property type="term" value="F:protein-N-terminal-alanine acetyltransferase activity"/>
    <property type="evidence" value="ECO:0007669"/>
    <property type="project" value="UniProtKB-EC"/>
</dbReference>
<dbReference type="NCBIfam" id="TIGR01575">
    <property type="entry name" value="rimI"/>
    <property type="match status" value="1"/>
</dbReference>
<evidence type="ECO:0000256" key="2">
    <source>
        <dbReference type="ARBA" id="ARBA00022490"/>
    </source>
</evidence>
<reference evidence="6 7" key="1">
    <citation type="submission" date="2023-07" db="EMBL/GenBank/DDBJ databases">
        <title>Comparative genomics of wheat-associated soil bacteria to identify genetic determinants of phenazine resistance.</title>
        <authorList>
            <person name="Mouncey N."/>
        </authorList>
    </citation>
    <scope>NUCLEOTIDE SEQUENCE [LARGE SCALE GENOMIC DNA]</scope>
    <source>
        <strain evidence="6 7">W4I11</strain>
    </source>
</reference>
<dbReference type="CDD" id="cd04301">
    <property type="entry name" value="NAT_SF"/>
    <property type="match status" value="1"/>
</dbReference>
<dbReference type="PROSITE" id="PS51186">
    <property type="entry name" value="GNAT"/>
    <property type="match status" value="1"/>
</dbReference>
<dbReference type="RefSeq" id="WP_307282357.1">
    <property type="nucleotide sequence ID" value="NZ_JAUSZT010000003.1"/>
</dbReference>
<organism evidence="6 7">
    <name type="scientific">Phyllobacterium ifriqiyense</name>
    <dbReference type="NCBI Taxonomy" id="314238"/>
    <lineage>
        <taxon>Bacteria</taxon>
        <taxon>Pseudomonadati</taxon>
        <taxon>Pseudomonadota</taxon>
        <taxon>Alphaproteobacteria</taxon>
        <taxon>Hyphomicrobiales</taxon>
        <taxon>Phyllobacteriaceae</taxon>
        <taxon>Phyllobacterium</taxon>
    </lineage>
</organism>
<dbReference type="InterPro" id="IPR006464">
    <property type="entry name" value="AcTrfase_RimI/Ard1"/>
</dbReference>
<keyword evidence="4 6" id="KW-0012">Acyltransferase</keyword>
<dbReference type="InterPro" id="IPR016181">
    <property type="entry name" value="Acyl_CoA_acyltransferase"/>
</dbReference>
<gene>
    <name evidence="6" type="ORF">QFZ34_003109</name>
</gene>
<name>A0ABU0SB00_9HYPH</name>
<keyword evidence="7" id="KW-1185">Reference proteome</keyword>
<evidence type="ECO:0000313" key="7">
    <source>
        <dbReference type="Proteomes" id="UP001237780"/>
    </source>
</evidence>
<protein>
    <submittedName>
        <fullName evidence="6">Ribosomal-protein-alanine N-acetyltransferase</fullName>
        <ecNumber evidence="6">2.3.1.266</ecNumber>
    </submittedName>
</protein>
<keyword evidence="3 6" id="KW-0808">Transferase</keyword>
<dbReference type="InterPro" id="IPR000182">
    <property type="entry name" value="GNAT_dom"/>
</dbReference>
<dbReference type="SUPFAM" id="SSF55729">
    <property type="entry name" value="Acyl-CoA N-acyltransferases (Nat)"/>
    <property type="match status" value="1"/>
</dbReference>
<evidence type="ECO:0000256" key="3">
    <source>
        <dbReference type="ARBA" id="ARBA00022679"/>
    </source>
</evidence>
<proteinExistence type="inferred from homology"/>
<sequence>MMGLPFDNLRQRSFVIETLAREDATHLVPIHAGTFRQPWSEDDFHALLGEANVFGFIAREEGNRAAQPGGFVLARLVLDEAEILTIAVAPQFQRKGVGHALMDAALRHLYNARATMLFLEVDELNAPALALYRSLGFKQVGKRPGYYETPSGRSAALTMRRDLGHRETGSGR</sequence>
<evidence type="ECO:0000256" key="1">
    <source>
        <dbReference type="ARBA" id="ARBA00005395"/>
    </source>
</evidence>
<dbReference type="Pfam" id="PF00583">
    <property type="entry name" value="Acetyltransf_1"/>
    <property type="match status" value="1"/>
</dbReference>
<comment type="similarity">
    <text evidence="1">Belongs to the acetyltransferase family. RimI subfamily.</text>
</comment>
<keyword evidence="2" id="KW-0963">Cytoplasm</keyword>
<dbReference type="PANTHER" id="PTHR43420">
    <property type="entry name" value="ACETYLTRANSFERASE"/>
    <property type="match status" value="1"/>
</dbReference>
<evidence type="ECO:0000313" key="6">
    <source>
        <dbReference type="EMBL" id="MDQ0997927.1"/>
    </source>
</evidence>
<dbReference type="EMBL" id="JAUSZT010000003">
    <property type="protein sequence ID" value="MDQ0997927.1"/>
    <property type="molecule type" value="Genomic_DNA"/>
</dbReference>
<dbReference type="PANTHER" id="PTHR43420:SF12">
    <property type="entry name" value="N-ACETYLTRANSFERASE DOMAIN-CONTAINING PROTEIN"/>
    <property type="match status" value="1"/>
</dbReference>
<evidence type="ECO:0000259" key="5">
    <source>
        <dbReference type="PROSITE" id="PS51186"/>
    </source>
</evidence>
<dbReference type="Gene3D" id="3.40.630.30">
    <property type="match status" value="1"/>
</dbReference>